<dbReference type="Proteomes" id="UP001596405">
    <property type="component" value="Unassembled WGS sequence"/>
</dbReference>
<evidence type="ECO:0000256" key="1">
    <source>
        <dbReference type="SAM" id="Phobius"/>
    </source>
</evidence>
<sequence>MNQEVSVDQAINRGQRMINWPAVVIMFGTIGGCVYLAVHQKLSFWFVPLSFVLGLALAWLYWSFMITKWRIWAFENVRNVHELKKKAIKEKLIWPDESAYSKTEIRTAADKERLLRLQEKFAQEDVFHEDFSILNETIIYFSKWKSIVEVLFMVISLVVGIYLIIDENYWVGGALAGIGVYFSFTGIKKAGNKSPQITLSEKGIETASSEFYSWRAIRNEDVVREGYGKDTKYYLVYEHPEGAEKIPIADFDINHRELENLLVQYRGRYKRNMHFYS</sequence>
<keyword evidence="1" id="KW-0812">Transmembrane</keyword>
<keyword evidence="1" id="KW-1133">Transmembrane helix</keyword>
<dbReference type="EMBL" id="JBHSYQ010000003">
    <property type="protein sequence ID" value="MFC6996699.1"/>
    <property type="molecule type" value="Genomic_DNA"/>
</dbReference>
<gene>
    <name evidence="2" type="ORF">ACFQHR_03645</name>
</gene>
<proteinExistence type="predicted"/>
<feature type="transmembrane region" description="Helical" evidence="1">
    <location>
        <begin position="20"/>
        <end position="38"/>
    </location>
</feature>
<feature type="transmembrane region" description="Helical" evidence="1">
    <location>
        <begin position="147"/>
        <end position="164"/>
    </location>
</feature>
<evidence type="ECO:0000313" key="2">
    <source>
        <dbReference type="EMBL" id="MFC6996699.1"/>
    </source>
</evidence>
<feature type="transmembrane region" description="Helical" evidence="1">
    <location>
        <begin position="170"/>
        <end position="187"/>
    </location>
</feature>
<reference evidence="3" key="1">
    <citation type="journal article" date="2019" name="Int. J. Syst. Evol. Microbiol.">
        <title>The Global Catalogue of Microorganisms (GCM) 10K type strain sequencing project: providing services to taxonomists for standard genome sequencing and annotation.</title>
        <authorList>
            <consortium name="The Broad Institute Genomics Platform"/>
            <consortium name="The Broad Institute Genome Sequencing Center for Infectious Disease"/>
            <person name="Wu L."/>
            <person name="Ma J."/>
        </authorList>
    </citation>
    <scope>NUCLEOTIDE SEQUENCE [LARGE SCALE GENOMIC DNA]</scope>
    <source>
        <strain evidence="3">CGMCC 4.7393</strain>
    </source>
</reference>
<keyword evidence="1" id="KW-0472">Membrane</keyword>
<comment type="caution">
    <text evidence="2">The sequence shown here is derived from an EMBL/GenBank/DDBJ whole genome shotgun (WGS) entry which is preliminary data.</text>
</comment>
<name>A0ABW2DK42_9BACT</name>
<organism evidence="2 3">
    <name type="scientific">Rufibacter roseus</name>
    <dbReference type="NCBI Taxonomy" id="1567108"/>
    <lineage>
        <taxon>Bacteria</taxon>
        <taxon>Pseudomonadati</taxon>
        <taxon>Bacteroidota</taxon>
        <taxon>Cytophagia</taxon>
        <taxon>Cytophagales</taxon>
        <taxon>Hymenobacteraceae</taxon>
        <taxon>Rufibacter</taxon>
    </lineage>
</organism>
<keyword evidence="3" id="KW-1185">Reference proteome</keyword>
<accession>A0ABW2DK42</accession>
<protein>
    <submittedName>
        <fullName evidence="2">Uncharacterized protein</fullName>
    </submittedName>
</protein>
<feature type="transmembrane region" description="Helical" evidence="1">
    <location>
        <begin position="44"/>
        <end position="62"/>
    </location>
</feature>
<dbReference type="RefSeq" id="WP_066622293.1">
    <property type="nucleotide sequence ID" value="NZ_JBHSYQ010000003.1"/>
</dbReference>
<evidence type="ECO:0000313" key="3">
    <source>
        <dbReference type="Proteomes" id="UP001596405"/>
    </source>
</evidence>